<feature type="non-terminal residue" evidence="3">
    <location>
        <position position="1"/>
    </location>
</feature>
<accession>A0A382EXE8</accession>
<feature type="domain" description="Creatinase N-terminal" evidence="2">
    <location>
        <begin position="25"/>
        <end position="162"/>
    </location>
</feature>
<dbReference type="EMBL" id="UINC01046449">
    <property type="protein sequence ID" value="SVB54487.1"/>
    <property type="molecule type" value="Genomic_DNA"/>
</dbReference>
<dbReference type="Pfam" id="PF00557">
    <property type="entry name" value="Peptidase_M24"/>
    <property type="match status" value="1"/>
</dbReference>
<evidence type="ECO:0000259" key="2">
    <source>
        <dbReference type="Pfam" id="PF01321"/>
    </source>
</evidence>
<feature type="domain" description="Peptidase M24" evidence="1">
    <location>
        <begin position="170"/>
        <end position="353"/>
    </location>
</feature>
<dbReference type="InterPro" id="IPR000587">
    <property type="entry name" value="Creatinase_N"/>
</dbReference>
<organism evidence="3">
    <name type="scientific">marine metagenome</name>
    <dbReference type="NCBI Taxonomy" id="408172"/>
    <lineage>
        <taxon>unclassified sequences</taxon>
        <taxon>metagenomes</taxon>
        <taxon>ecological metagenomes</taxon>
    </lineage>
</organism>
<protein>
    <recommendedName>
        <fullName evidence="4">Peptidase M24 domain-containing protein</fullName>
    </recommendedName>
</protein>
<dbReference type="Gene3D" id="3.90.230.10">
    <property type="entry name" value="Creatinase/methionine aminopeptidase superfamily"/>
    <property type="match status" value="1"/>
</dbReference>
<dbReference type="Pfam" id="PF01321">
    <property type="entry name" value="Creatinase_N"/>
    <property type="match status" value="1"/>
</dbReference>
<dbReference type="PANTHER" id="PTHR46112">
    <property type="entry name" value="AMINOPEPTIDASE"/>
    <property type="match status" value="1"/>
</dbReference>
<dbReference type="PANTHER" id="PTHR46112:SF2">
    <property type="entry name" value="XAA-PRO AMINOPEPTIDASE P-RELATED"/>
    <property type="match status" value="1"/>
</dbReference>
<dbReference type="SUPFAM" id="SSF53092">
    <property type="entry name" value="Creatinase/prolidase N-terminal domain"/>
    <property type="match status" value="1"/>
</dbReference>
<dbReference type="InterPro" id="IPR029149">
    <property type="entry name" value="Creatin/AminoP/Spt16_N"/>
</dbReference>
<dbReference type="CDD" id="cd01066">
    <property type="entry name" value="APP_MetAP"/>
    <property type="match status" value="1"/>
</dbReference>
<reference evidence="3" key="1">
    <citation type="submission" date="2018-05" db="EMBL/GenBank/DDBJ databases">
        <authorList>
            <person name="Lanie J.A."/>
            <person name="Ng W.-L."/>
            <person name="Kazmierczak K.M."/>
            <person name="Andrzejewski T.M."/>
            <person name="Davidsen T.M."/>
            <person name="Wayne K.J."/>
            <person name="Tettelin H."/>
            <person name="Glass J.I."/>
            <person name="Rusch D."/>
            <person name="Podicherti R."/>
            <person name="Tsui H.-C.T."/>
            <person name="Winkler M.E."/>
        </authorList>
    </citation>
    <scope>NUCLEOTIDE SEQUENCE</scope>
</reference>
<dbReference type="SUPFAM" id="SSF55920">
    <property type="entry name" value="Creatinase/aminopeptidase"/>
    <property type="match status" value="1"/>
</dbReference>
<dbReference type="Gene3D" id="3.40.350.10">
    <property type="entry name" value="Creatinase/prolidase N-terminal domain"/>
    <property type="match status" value="1"/>
</dbReference>
<evidence type="ECO:0008006" key="4">
    <source>
        <dbReference type="Google" id="ProtNLM"/>
    </source>
</evidence>
<dbReference type="InterPro" id="IPR000994">
    <property type="entry name" value="Pept_M24"/>
</dbReference>
<dbReference type="InterPro" id="IPR036005">
    <property type="entry name" value="Creatinase/aminopeptidase-like"/>
</dbReference>
<sequence length="393" mass="43657">FYKNQITSIGIIMKLKPDFQERDIRYNRIRTAMKEEGLHALIVAASAGQFTRGNIRYLADAHLWAGHGLILFPLESDPMYVQLSSASSGVPDPLWIADYRRSPTLQRTVGEAMKEKSITKGKVGLVGYESIMTVGQGAEFVESFPHIEFVNADLLMDKVRAIKSPLEIAQLKDVWKVSVEALDNFANNLQPGISQREAASAAASVFRRAGCWDDMNIIAEGSSKGLPKDIALKCNDLISFHLEICGEYGQWSEVNTVCAFRDPSKEEQRLLSAELKAHQAICSAAKPGITLAGLGKVFSEVIQQEGFVLAPPEWHHFFHGQGLDAVEWPFYSDMGIDNKDAPLEAGMVLSYHPHRDTVPLIPNRPAVFDGLIITNEGAERLNPDFNMSWRIMN</sequence>
<name>A0A382EXE8_9ZZZZ</name>
<dbReference type="AlphaFoldDB" id="A0A382EXE8"/>
<evidence type="ECO:0000313" key="3">
    <source>
        <dbReference type="EMBL" id="SVB54487.1"/>
    </source>
</evidence>
<gene>
    <name evidence="3" type="ORF">METZ01_LOCUS207341</name>
</gene>
<proteinExistence type="predicted"/>
<dbReference type="InterPro" id="IPR050659">
    <property type="entry name" value="Peptidase_M24B"/>
</dbReference>
<evidence type="ECO:0000259" key="1">
    <source>
        <dbReference type="Pfam" id="PF00557"/>
    </source>
</evidence>